<keyword evidence="3" id="KW-1185">Reference proteome</keyword>
<accession>A0AA35KRE6</accession>
<evidence type="ECO:0000313" key="3">
    <source>
        <dbReference type="Proteomes" id="UP001178461"/>
    </source>
</evidence>
<dbReference type="EMBL" id="OX395133">
    <property type="protein sequence ID" value="CAI5782942.1"/>
    <property type="molecule type" value="Genomic_DNA"/>
</dbReference>
<sequence length="96" mass="11088">MKADMTTFNAEERLLLFEQFIYLAFPYKEERDGDRQSHPKQPQVQGKETPPSIGNLSDSYLFPEAPWEGLLILTPLLNVLIWNGFQAQGTQDTRMK</sequence>
<reference evidence="2" key="1">
    <citation type="submission" date="2022-12" db="EMBL/GenBank/DDBJ databases">
        <authorList>
            <person name="Alioto T."/>
            <person name="Alioto T."/>
            <person name="Gomez Garrido J."/>
        </authorList>
    </citation>
    <scope>NUCLEOTIDE SEQUENCE</scope>
</reference>
<dbReference type="AlphaFoldDB" id="A0AA35KRE6"/>
<organism evidence="2 3">
    <name type="scientific">Podarcis lilfordi</name>
    <name type="common">Lilford's wall lizard</name>
    <dbReference type="NCBI Taxonomy" id="74358"/>
    <lineage>
        <taxon>Eukaryota</taxon>
        <taxon>Metazoa</taxon>
        <taxon>Chordata</taxon>
        <taxon>Craniata</taxon>
        <taxon>Vertebrata</taxon>
        <taxon>Euteleostomi</taxon>
        <taxon>Lepidosauria</taxon>
        <taxon>Squamata</taxon>
        <taxon>Bifurcata</taxon>
        <taxon>Unidentata</taxon>
        <taxon>Episquamata</taxon>
        <taxon>Laterata</taxon>
        <taxon>Lacertibaenia</taxon>
        <taxon>Lacertidae</taxon>
        <taxon>Podarcis</taxon>
    </lineage>
</organism>
<name>A0AA35KRE6_9SAUR</name>
<protein>
    <submittedName>
        <fullName evidence="2">Uncharacterized protein</fullName>
    </submittedName>
</protein>
<evidence type="ECO:0000313" key="2">
    <source>
        <dbReference type="EMBL" id="CAI5782942.1"/>
    </source>
</evidence>
<proteinExistence type="predicted"/>
<gene>
    <name evidence="2" type="ORF">PODLI_1B022105</name>
</gene>
<feature type="compositionally biased region" description="Polar residues" evidence="1">
    <location>
        <begin position="39"/>
        <end position="57"/>
    </location>
</feature>
<dbReference type="Proteomes" id="UP001178461">
    <property type="component" value="Chromosome 8"/>
</dbReference>
<evidence type="ECO:0000256" key="1">
    <source>
        <dbReference type="SAM" id="MobiDB-lite"/>
    </source>
</evidence>
<feature type="region of interest" description="Disordered" evidence="1">
    <location>
        <begin position="31"/>
        <end position="57"/>
    </location>
</feature>